<evidence type="ECO:0000256" key="6">
    <source>
        <dbReference type="ARBA" id="ARBA00048679"/>
    </source>
</evidence>
<reference evidence="10" key="3">
    <citation type="submission" date="2021-05" db="UniProtKB">
        <authorList>
            <consortium name="EnsemblPlants"/>
        </authorList>
    </citation>
    <scope>IDENTIFICATION</scope>
    <source>
        <strain evidence="10">cv. B73</strain>
    </source>
</reference>
<dbReference type="EnsemblPlants" id="Zm00001eb362630_T001">
    <property type="protein sequence ID" value="Zm00001eb362630_P001"/>
    <property type="gene ID" value="Zm00001eb362630"/>
</dbReference>
<comment type="catalytic activity">
    <reaction evidence="5">
        <text>L-threonyl-[protein] + ATP = O-phospho-L-threonyl-[protein] + ADP + H(+)</text>
        <dbReference type="Rhea" id="RHEA:46608"/>
        <dbReference type="Rhea" id="RHEA-COMP:11060"/>
        <dbReference type="Rhea" id="RHEA-COMP:11605"/>
        <dbReference type="ChEBI" id="CHEBI:15378"/>
        <dbReference type="ChEBI" id="CHEBI:30013"/>
        <dbReference type="ChEBI" id="CHEBI:30616"/>
        <dbReference type="ChEBI" id="CHEBI:61977"/>
        <dbReference type="ChEBI" id="CHEBI:456216"/>
        <dbReference type="EC" id="2.7.11.1"/>
    </reaction>
</comment>
<evidence type="ECO:0000259" key="9">
    <source>
        <dbReference type="PROSITE" id="PS50948"/>
    </source>
</evidence>
<dbReference type="EC" id="2.7.11.1" evidence="2"/>
<dbReference type="PANTHER" id="PTHR47976:SF112">
    <property type="entry name" value="BULB-TYPE LECTIN DOMAIN-CONTAINING PROTEIN"/>
    <property type="match status" value="1"/>
</dbReference>
<dbReference type="GO" id="GO:0004674">
    <property type="term" value="F:protein serine/threonine kinase activity"/>
    <property type="evidence" value="ECO:0007669"/>
    <property type="project" value="UniProtKB-EC"/>
</dbReference>
<dbReference type="PROSITE" id="PS50927">
    <property type="entry name" value="BULB_LECTIN"/>
    <property type="match status" value="1"/>
</dbReference>
<reference evidence="11" key="1">
    <citation type="journal article" date="2009" name="Science">
        <title>The B73 maize genome: complexity, diversity, and dynamics.</title>
        <authorList>
            <person name="Schnable P.S."/>
            <person name="Ware D."/>
            <person name="Fulton R.S."/>
            <person name="Stein J.C."/>
            <person name="Wei F."/>
            <person name="Pasternak S."/>
            <person name="Liang C."/>
            <person name="Zhang J."/>
            <person name="Fulton L."/>
            <person name="Graves T.A."/>
            <person name="Minx P."/>
            <person name="Reily A.D."/>
            <person name="Courtney L."/>
            <person name="Kruchowski S.S."/>
            <person name="Tomlinson C."/>
            <person name="Strong C."/>
            <person name="Delehaunty K."/>
            <person name="Fronick C."/>
            <person name="Courtney B."/>
            <person name="Rock S.M."/>
            <person name="Belter E."/>
            <person name="Du F."/>
            <person name="Kim K."/>
            <person name="Abbott R.M."/>
            <person name="Cotton M."/>
            <person name="Levy A."/>
            <person name="Marchetto P."/>
            <person name="Ochoa K."/>
            <person name="Jackson S.M."/>
            <person name="Gillam B."/>
            <person name="Chen W."/>
            <person name="Yan L."/>
            <person name="Higginbotham J."/>
            <person name="Cardenas M."/>
            <person name="Waligorski J."/>
            <person name="Applebaum E."/>
            <person name="Phelps L."/>
            <person name="Falcone J."/>
            <person name="Kanchi K."/>
            <person name="Thane T."/>
            <person name="Scimone A."/>
            <person name="Thane N."/>
            <person name="Henke J."/>
            <person name="Wang T."/>
            <person name="Ruppert J."/>
            <person name="Shah N."/>
            <person name="Rotter K."/>
            <person name="Hodges J."/>
            <person name="Ingenthron E."/>
            <person name="Cordes M."/>
            <person name="Kohlberg S."/>
            <person name="Sgro J."/>
            <person name="Delgado B."/>
            <person name="Mead K."/>
            <person name="Chinwalla A."/>
            <person name="Leonard S."/>
            <person name="Crouse K."/>
            <person name="Collura K."/>
            <person name="Kudrna D."/>
            <person name="Currie J."/>
            <person name="He R."/>
            <person name="Angelova A."/>
            <person name="Rajasekar S."/>
            <person name="Mueller T."/>
            <person name="Lomeli R."/>
            <person name="Scara G."/>
            <person name="Ko A."/>
            <person name="Delaney K."/>
            <person name="Wissotski M."/>
            <person name="Lopez G."/>
            <person name="Campos D."/>
            <person name="Braidotti M."/>
            <person name="Ashley E."/>
            <person name="Golser W."/>
            <person name="Kim H."/>
            <person name="Lee S."/>
            <person name="Lin J."/>
            <person name="Dujmic Z."/>
            <person name="Kim W."/>
            <person name="Talag J."/>
            <person name="Zuccolo A."/>
            <person name="Fan C."/>
            <person name="Sebastian A."/>
            <person name="Kramer M."/>
            <person name="Spiegel L."/>
            <person name="Nascimento L."/>
            <person name="Zutavern T."/>
            <person name="Miller B."/>
            <person name="Ambroise C."/>
            <person name="Muller S."/>
            <person name="Spooner W."/>
            <person name="Narechania A."/>
            <person name="Ren L."/>
            <person name="Wei S."/>
            <person name="Kumari S."/>
            <person name="Faga B."/>
            <person name="Levy M.J."/>
            <person name="McMahan L."/>
            <person name="Van Buren P."/>
            <person name="Vaughn M.W."/>
            <person name="Ying K."/>
            <person name="Yeh C.-T."/>
            <person name="Emrich S.J."/>
            <person name="Jia Y."/>
            <person name="Kalyanaraman A."/>
            <person name="Hsia A.-P."/>
            <person name="Barbazuk W.B."/>
            <person name="Baucom R.S."/>
            <person name="Brutnell T.P."/>
            <person name="Carpita N.C."/>
            <person name="Chaparro C."/>
            <person name="Chia J.-M."/>
            <person name="Deragon J.-M."/>
            <person name="Estill J.C."/>
            <person name="Fu Y."/>
            <person name="Jeddeloh J.A."/>
            <person name="Han Y."/>
            <person name="Lee H."/>
            <person name="Li P."/>
            <person name="Lisch D.R."/>
            <person name="Liu S."/>
            <person name="Liu Z."/>
            <person name="Nagel D.H."/>
            <person name="McCann M.C."/>
            <person name="SanMiguel P."/>
            <person name="Myers A.M."/>
            <person name="Nettleton D."/>
            <person name="Nguyen J."/>
            <person name="Penning B.W."/>
            <person name="Ponnala L."/>
            <person name="Schneider K.L."/>
            <person name="Schwartz D.C."/>
            <person name="Sharma A."/>
            <person name="Soderlund C."/>
            <person name="Springer N.M."/>
            <person name="Sun Q."/>
            <person name="Wang H."/>
            <person name="Waterman M."/>
            <person name="Westerman R."/>
            <person name="Wolfgruber T.K."/>
            <person name="Yang L."/>
            <person name="Yu Y."/>
            <person name="Zhang L."/>
            <person name="Zhou S."/>
            <person name="Zhu Q."/>
            <person name="Bennetzen J.L."/>
            <person name="Dawe R.K."/>
            <person name="Jiang J."/>
            <person name="Jiang N."/>
            <person name="Presting G.G."/>
            <person name="Wessler S.R."/>
            <person name="Aluru S."/>
            <person name="Martienssen R.A."/>
            <person name="Clifton S.W."/>
            <person name="McCombie W.R."/>
            <person name="Wing R.A."/>
            <person name="Wilson R.K."/>
        </authorList>
    </citation>
    <scope>NUCLEOTIDE SEQUENCE [LARGE SCALE GENOMIC DNA]</scope>
    <source>
        <strain evidence="11">cv. B73</strain>
    </source>
</reference>
<dbReference type="InParanoid" id="A0A804QV61"/>
<dbReference type="PROSITE" id="PS50948">
    <property type="entry name" value="PAN"/>
    <property type="match status" value="1"/>
</dbReference>
<dbReference type="Pfam" id="PF01453">
    <property type="entry name" value="B_lectin"/>
    <property type="match status" value="1"/>
</dbReference>
<evidence type="ECO:0000313" key="11">
    <source>
        <dbReference type="Proteomes" id="UP000007305"/>
    </source>
</evidence>
<dbReference type="GO" id="GO:0016020">
    <property type="term" value="C:membrane"/>
    <property type="evidence" value="ECO:0007669"/>
    <property type="project" value="UniProtKB-SubCell"/>
</dbReference>
<dbReference type="InterPro" id="IPR036426">
    <property type="entry name" value="Bulb-type_lectin_dom_sf"/>
</dbReference>
<feature type="domain" description="Bulb-type lectin" evidence="8">
    <location>
        <begin position="140"/>
        <end position="273"/>
    </location>
</feature>
<comment type="subcellular location">
    <subcellularLocation>
        <location evidence="1">Membrane</location>
        <topology evidence="1">Single-pass type I membrane protein</topology>
    </subcellularLocation>
</comment>
<keyword evidence="4" id="KW-0675">Receptor</keyword>
<dbReference type="PANTHER" id="PTHR47976">
    <property type="entry name" value="G-TYPE LECTIN S-RECEPTOR-LIKE SERINE/THREONINE-PROTEIN KINASE SD2-5"/>
    <property type="match status" value="1"/>
</dbReference>
<dbReference type="InterPro" id="IPR001480">
    <property type="entry name" value="Bulb-type_lectin_dom"/>
</dbReference>
<evidence type="ECO:0000256" key="4">
    <source>
        <dbReference type="ARBA" id="ARBA00023170"/>
    </source>
</evidence>
<dbReference type="InterPro" id="IPR003609">
    <property type="entry name" value="Pan_app"/>
</dbReference>
<dbReference type="SMART" id="SM00108">
    <property type="entry name" value="B_lectin"/>
    <property type="match status" value="1"/>
</dbReference>
<evidence type="ECO:0000256" key="3">
    <source>
        <dbReference type="ARBA" id="ARBA00022729"/>
    </source>
</evidence>
<dbReference type="SUPFAM" id="SSF51110">
    <property type="entry name" value="alpha-D-mannose-specific plant lectins"/>
    <property type="match status" value="1"/>
</dbReference>
<dbReference type="InterPro" id="IPR051343">
    <property type="entry name" value="G-type_lectin_kinases/EP1-like"/>
</dbReference>
<evidence type="ECO:0007829" key="12">
    <source>
        <dbReference type="PeptideAtlas" id="A0A804QV61"/>
    </source>
</evidence>
<protein>
    <recommendedName>
        <fullName evidence="2">non-specific serine/threonine protein kinase</fullName>
        <ecNumber evidence="2">2.7.11.1</ecNumber>
    </recommendedName>
</protein>
<accession>A0A804QV61</accession>
<keyword evidence="11" id="KW-1185">Reference proteome</keyword>
<evidence type="ECO:0000256" key="1">
    <source>
        <dbReference type="ARBA" id="ARBA00004479"/>
    </source>
</evidence>
<evidence type="ECO:0000256" key="7">
    <source>
        <dbReference type="SAM" id="MobiDB-lite"/>
    </source>
</evidence>
<dbReference type="FunCoup" id="A0A804QV61">
    <property type="interactions" value="3"/>
</dbReference>
<proteinExistence type="evidence at protein level"/>
<dbReference type="CDD" id="cd00028">
    <property type="entry name" value="B_lectin"/>
    <property type="match status" value="1"/>
</dbReference>
<organism evidence="10 11">
    <name type="scientific">Zea mays</name>
    <name type="common">Maize</name>
    <dbReference type="NCBI Taxonomy" id="4577"/>
    <lineage>
        <taxon>Eukaryota</taxon>
        <taxon>Viridiplantae</taxon>
        <taxon>Streptophyta</taxon>
        <taxon>Embryophyta</taxon>
        <taxon>Tracheophyta</taxon>
        <taxon>Spermatophyta</taxon>
        <taxon>Magnoliopsida</taxon>
        <taxon>Liliopsida</taxon>
        <taxon>Poales</taxon>
        <taxon>Poaceae</taxon>
        <taxon>PACMAD clade</taxon>
        <taxon>Panicoideae</taxon>
        <taxon>Andropogonodae</taxon>
        <taxon>Andropogoneae</taxon>
        <taxon>Tripsacinae</taxon>
        <taxon>Zea</taxon>
    </lineage>
</organism>
<dbReference type="AlphaFoldDB" id="A0A804QV61"/>
<comment type="catalytic activity">
    <reaction evidence="6">
        <text>L-seryl-[protein] + ATP = O-phospho-L-seryl-[protein] + ADP + H(+)</text>
        <dbReference type="Rhea" id="RHEA:17989"/>
        <dbReference type="Rhea" id="RHEA-COMP:9863"/>
        <dbReference type="Rhea" id="RHEA-COMP:11604"/>
        <dbReference type="ChEBI" id="CHEBI:15378"/>
        <dbReference type="ChEBI" id="CHEBI:29999"/>
        <dbReference type="ChEBI" id="CHEBI:30616"/>
        <dbReference type="ChEBI" id="CHEBI:83421"/>
        <dbReference type="ChEBI" id="CHEBI:456216"/>
        <dbReference type="EC" id="2.7.11.1"/>
    </reaction>
</comment>
<dbReference type="GO" id="GO:0004672">
    <property type="term" value="F:protein kinase activity"/>
    <property type="evidence" value="ECO:0000318"/>
    <property type="project" value="GO_Central"/>
</dbReference>
<dbReference type="GO" id="GO:0051707">
    <property type="term" value="P:response to other organism"/>
    <property type="evidence" value="ECO:0007669"/>
    <property type="project" value="UniProtKB-ARBA"/>
</dbReference>
<dbReference type="Gramene" id="Zm00001eb362630_T001">
    <property type="protein sequence ID" value="Zm00001eb362630_P001"/>
    <property type="gene ID" value="Zm00001eb362630"/>
</dbReference>
<dbReference type="FunFam" id="2.90.10.30:FF:000003">
    <property type="entry name" value="Os04g0303100 protein"/>
    <property type="match status" value="1"/>
</dbReference>
<dbReference type="Proteomes" id="UP000007305">
    <property type="component" value="Chromosome 8"/>
</dbReference>
<sequence>MLPFLPASSPISDDDGANQTNQRLPPFSVCVALAVADSQSHRHRESRPSRGAPACSCSAIKHVPSVHHPSPRISSRQTSLPTPPPVPVQFATMLQLALALCVLTAGGVVRAQPFDYPTAKPSTTWANTDASLPHHVTYADGSVARAALLRLNPAGYGPSYAFGFFCTNHLAPLCAEFLLGVAVVYCNSGGLMTSVVAGIPQVVWSANRGSPVGEGAAAELTAAGDLVLRSAQGAVVWSAAGTAGRSVAAMAVARDGNLLLLDARNNTVWQSFDHPTDALLVGQSLRPGARLVANSSAANWSPSRLYLTVAADDDSLSAYVDAEPPQRYYRLGFSGGGGGGGAYATYTNGSLAVFAAAAPAPTPLATIQLPAVGAGTVQYMRLEHDGHLRVYEWSSAGWAPVFDVLRLFPDDCAFPTVCGAYGVCTDMQCSCPDAANFRAVDFRRPNRGCVTVAPVAGCGGSHPPARLVSLPGLAYFNDPATSLRALERVSDAACRKACLDDCACAAAQFVYGTDAGDGFCYLQSEVLSLETSRPEVVHYNSTMHLKVRATRRPSPSARF</sequence>
<feature type="region of interest" description="Disordered" evidence="7">
    <location>
        <begin position="1"/>
        <end position="22"/>
    </location>
</feature>
<evidence type="ECO:0000256" key="2">
    <source>
        <dbReference type="ARBA" id="ARBA00012513"/>
    </source>
</evidence>
<evidence type="ECO:0000313" key="10">
    <source>
        <dbReference type="EnsemblPlants" id="Zm00001eb362630_P001"/>
    </source>
</evidence>
<name>A0A804QV61_MAIZE</name>
<dbReference type="Gene3D" id="2.90.10.30">
    <property type="match status" value="1"/>
</dbReference>
<feature type="domain" description="Apple" evidence="9">
    <location>
        <begin position="458"/>
        <end position="543"/>
    </location>
</feature>
<evidence type="ECO:0000256" key="5">
    <source>
        <dbReference type="ARBA" id="ARBA00047899"/>
    </source>
</evidence>
<evidence type="ECO:0000259" key="8">
    <source>
        <dbReference type="PROSITE" id="PS50927"/>
    </source>
</evidence>
<reference evidence="10" key="2">
    <citation type="submission" date="2019-07" db="EMBL/GenBank/DDBJ databases">
        <authorList>
            <person name="Seetharam A."/>
            <person name="Woodhouse M."/>
            <person name="Cannon E."/>
        </authorList>
    </citation>
    <scope>NUCLEOTIDE SEQUENCE [LARGE SCALE GENOMIC DNA]</scope>
    <source>
        <strain evidence="10">cv. B73</strain>
    </source>
</reference>
<keyword evidence="12" id="KW-1267">Proteomics identification</keyword>
<keyword evidence="3" id="KW-0732">Signal</keyword>